<proteinExistence type="predicted"/>
<dbReference type="RefSeq" id="WP_136959002.1">
    <property type="nucleotide sequence ID" value="NZ_CP039690.1"/>
</dbReference>
<reference evidence="4 5" key="1">
    <citation type="submission" date="2019-04" db="EMBL/GenBank/DDBJ databases">
        <title>Phreatobacter aquaticus sp. nov.</title>
        <authorList>
            <person name="Choi A."/>
        </authorList>
    </citation>
    <scope>NUCLEOTIDE SEQUENCE [LARGE SCALE GENOMIC DNA]</scope>
    <source>
        <strain evidence="4 5">KCTC 52518</strain>
    </source>
</reference>
<feature type="chain" id="PRO_5020259972" evidence="2">
    <location>
        <begin position="21"/>
        <end position="266"/>
    </location>
</feature>
<dbReference type="OrthoDB" id="6955767at2"/>
<accession>A0A4D7AQJ6</accession>
<sequence>MLRTLVSILFAAVSGWSAMANEPPPGVAAELAPTGRLRAAINFGNPVLAKRDPATGAPGGVSVALARALAERLGLPVDLVAYEAAGQVTDAARTGIWDIAFLAVDPVRAAEIDFTAPYVLIEGTYLVKATSPLRRVEDVDRAGNRVLATRGSAFALFLTRTLRQAQLVQEPASAPYLDIFVAGDYEAAAGVRQPLVNFARSRPDLRVMDGRFMAIEQAMAIQKGRPAGLRYLRAFLEEMKVSGFVERSLRASGEADAAVAPAAKLD</sequence>
<evidence type="ECO:0000259" key="3">
    <source>
        <dbReference type="SMART" id="SM00062"/>
    </source>
</evidence>
<dbReference type="CDD" id="cd13623">
    <property type="entry name" value="PBP2_AA_hypothetical"/>
    <property type="match status" value="1"/>
</dbReference>
<keyword evidence="5" id="KW-1185">Reference proteome</keyword>
<evidence type="ECO:0000256" key="1">
    <source>
        <dbReference type="ARBA" id="ARBA00022729"/>
    </source>
</evidence>
<dbReference type="PANTHER" id="PTHR35936:SF17">
    <property type="entry name" value="ARGININE-BINDING EXTRACELLULAR PROTEIN ARTP"/>
    <property type="match status" value="1"/>
</dbReference>
<gene>
    <name evidence="4" type="ORF">E8M01_04410</name>
</gene>
<feature type="domain" description="Solute-binding protein family 3/N-terminal" evidence="3">
    <location>
        <begin position="36"/>
        <end position="255"/>
    </location>
</feature>
<evidence type="ECO:0000256" key="2">
    <source>
        <dbReference type="SAM" id="SignalP"/>
    </source>
</evidence>
<evidence type="ECO:0000313" key="4">
    <source>
        <dbReference type="EMBL" id="QCI63544.1"/>
    </source>
</evidence>
<dbReference type="Pfam" id="PF00497">
    <property type="entry name" value="SBP_bac_3"/>
    <property type="match status" value="1"/>
</dbReference>
<dbReference type="SMART" id="SM00062">
    <property type="entry name" value="PBPb"/>
    <property type="match status" value="1"/>
</dbReference>
<dbReference type="SUPFAM" id="SSF53850">
    <property type="entry name" value="Periplasmic binding protein-like II"/>
    <property type="match status" value="1"/>
</dbReference>
<feature type="signal peptide" evidence="2">
    <location>
        <begin position="1"/>
        <end position="20"/>
    </location>
</feature>
<dbReference type="EMBL" id="CP039690">
    <property type="protein sequence ID" value="QCI63544.1"/>
    <property type="molecule type" value="Genomic_DNA"/>
</dbReference>
<protein>
    <submittedName>
        <fullName evidence="4">ABC transporter substrate-binding protein</fullName>
    </submittedName>
</protein>
<organism evidence="4 5">
    <name type="scientific">Phreatobacter stygius</name>
    <dbReference type="NCBI Taxonomy" id="1940610"/>
    <lineage>
        <taxon>Bacteria</taxon>
        <taxon>Pseudomonadati</taxon>
        <taxon>Pseudomonadota</taxon>
        <taxon>Alphaproteobacteria</taxon>
        <taxon>Hyphomicrobiales</taxon>
        <taxon>Phreatobacteraceae</taxon>
        <taxon>Phreatobacter</taxon>
    </lineage>
</organism>
<name>A0A4D7AQJ6_9HYPH</name>
<evidence type="ECO:0000313" key="5">
    <source>
        <dbReference type="Proteomes" id="UP000298781"/>
    </source>
</evidence>
<dbReference type="Proteomes" id="UP000298781">
    <property type="component" value="Chromosome"/>
</dbReference>
<keyword evidence="1 2" id="KW-0732">Signal</keyword>
<dbReference type="Gene3D" id="3.40.190.10">
    <property type="entry name" value="Periplasmic binding protein-like II"/>
    <property type="match status" value="2"/>
</dbReference>
<dbReference type="KEGG" id="pstg:E8M01_04410"/>
<dbReference type="PANTHER" id="PTHR35936">
    <property type="entry name" value="MEMBRANE-BOUND LYTIC MUREIN TRANSGLYCOSYLASE F"/>
    <property type="match status" value="1"/>
</dbReference>
<dbReference type="AlphaFoldDB" id="A0A4D7AQJ6"/>
<dbReference type="InterPro" id="IPR001638">
    <property type="entry name" value="Solute-binding_3/MltF_N"/>
</dbReference>